<dbReference type="GeneID" id="124812467"/>
<keyword evidence="7 9" id="KW-0675">Receptor</keyword>
<keyword evidence="3 9" id="KW-0812">Transmembrane</keyword>
<feature type="domain" description="G-protein coupled receptors family 1 profile" evidence="11">
    <location>
        <begin position="100"/>
        <end position="434"/>
    </location>
</feature>
<reference evidence="12" key="1">
    <citation type="submission" date="2025-05" db="UniProtKB">
        <authorList>
            <consortium name="RefSeq"/>
        </authorList>
    </citation>
    <scope>NUCLEOTIDE SEQUENCE [LARGE SCALE GENOMIC DNA]</scope>
</reference>
<gene>
    <name evidence="13" type="primary">LOC124812467</name>
</gene>
<dbReference type="Proteomes" id="UP001652625">
    <property type="component" value="Chromosome 02"/>
</dbReference>
<feature type="transmembrane region" description="Helical" evidence="10">
    <location>
        <begin position="247"/>
        <end position="270"/>
    </location>
</feature>
<keyword evidence="2" id="KW-1003">Cell membrane</keyword>
<keyword evidence="12" id="KW-1185">Reference proteome</keyword>
<dbReference type="InterPro" id="IPR000276">
    <property type="entry name" value="GPCR_Rhodpsn"/>
</dbReference>
<evidence type="ECO:0000313" key="13">
    <source>
        <dbReference type="RefSeq" id="XP_065647570.1"/>
    </source>
</evidence>
<comment type="subcellular location">
    <subcellularLocation>
        <location evidence="1">Cell membrane</location>
        <topology evidence="1">Multi-pass membrane protein</topology>
    </subcellularLocation>
</comment>
<name>A0ABM4BF24_HYDVU</name>
<organism evidence="12 13">
    <name type="scientific">Hydra vulgaris</name>
    <name type="common">Hydra</name>
    <name type="synonym">Hydra attenuata</name>
    <dbReference type="NCBI Taxonomy" id="6087"/>
    <lineage>
        <taxon>Eukaryota</taxon>
        <taxon>Metazoa</taxon>
        <taxon>Cnidaria</taxon>
        <taxon>Hydrozoa</taxon>
        <taxon>Hydroidolina</taxon>
        <taxon>Anthoathecata</taxon>
        <taxon>Aplanulata</taxon>
        <taxon>Hydridae</taxon>
        <taxon>Hydra</taxon>
    </lineage>
</organism>
<evidence type="ECO:0000256" key="7">
    <source>
        <dbReference type="ARBA" id="ARBA00023170"/>
    </source>
</evidence>
<sequence length="475" mass="54758">MVGNLSISLQCCIVTSIGNTIENLRKKNSVLLQATAKCFPPLTDRTTKLSNIRSVVNSMLNDTLNCIDHAVTFKCSENTSIIFLLYMAFWVLIFFLAFFGNLIVLLSVFRSFTLKKTITNYFIASLAASDLLVTLFIVPIKMLKAYHNINFCYSLNVCKFYITSDNVFFVASITNLFAISIDRFVAIEFPYEYTQKLTVQRAKGVITFVWFYAITWGLSVLFDKRSIKVDSGEENHVRECVFINREFIILSYAIVFYLPVIIMGFIYARVFQISRRHAQRIAKTEKDLKLNDFGTSFYSQHSQTTTAINLTPNQSFREDPTERHTGSFYKEERISNVSLNLSRQGSRMTPLTKTSSVTPKKKFNGSKNLMLKVTKTVATIYGLFLVCWLPVSILSIGLKWCPRCFQEEFSSFWKQIIFVDLLPMFNSAFNPFVYALMNKQYRRAFRTLLRDIWSSVSIGSYIFKQNKKKKASSRY</sequence>
<feature type="transmembrane region" description="Helical" evidence="10">
    <location>
        <begin position="121"/>
        <end position="140"/>
    </location>
</feature>
<feature type="transmembrane region" description="Helical" evidence="10">
    <location>
        <begin position="416"/>
        <end position="437"/>
    </location>
</feature>
<dbReference type="PROSITE" id="PS00237">
    <property type="entry name" value="G_PROTEIN_RECEP_F1_1"/>
    <property type="match status" value="1"/>
</dbReference>
<dbReference type="SUPFAM" id="SSF81321">
    <property type="entry name" value="Family A G protein-coupled receptor-like"/>
    <property type="match status" value="1"/>
</dbReference>
<keyword evidence="4 10" id="KW-1133">Transmembrane helix</keyword>
<keyword evidence="8 9" id="KW-0807">Transducer</keyword>
<evidence type="ECO:0000256" key="5">
    <source>
        <dbReference type="ARBA" id="ARBA00023040"/>
    </source>
</evidence>
<evidence type="ECO:0000256" key="1">
    <source>
        <dbReference type="ARBA" id="ARBA00004651"/>
    </source>
</evidence>
<proteinExistence type="inferred from homology"/>
<dbReference type="RefSeq" id="XP_065647570.1">
    <property type="nucleotide sequence ID" value="XM_065791498.1"/>
</dbReference>
<feature type="transmembrane region" description="Helical" evidence="10">
    <location>
        <begin position="160"/>
        <end position="181"/>
    </location>
</feature>
<evidence type="ECO:0000256" key="8">
    <source>
        <dbReference type="ARBA" id="ARBA00023224"/>
    </source>
</evidence>
<comment type="similarity">
    <text evidence="9">Belongs to the G-protein coupled receptor 1 family.</text>
</comment>
<reference evidence="13" key="2">
    <citation type="submission" date="2025-08" db="UniProtKB">
        <authorList>
            <consortium name="RefSeq"/>
        </authorList>
    </citation>
    <scope>IDENTIFICATION</scope>
</reference>
<evidence type="ECO:0000256" key="10">
    <source>
        <dbReference type="SAM" id="Phobius"/>
    </source>
</evidence>
<evidence type="ECO:0000256" key="4">
    <source>
        <dbReference type="ARBA" id="ARBA00022989"/>
    </source>
</evidence>
<dbReference type="InterPro" id="IPR017452">
    <property type="entry name" value="GPCR_Rhodpsn_7TM"/>
</dbReference>
<feature type="transmembrane region" description="Helical" evidence="10">
    <location>
        <begin position="202"/>
        <end position="222"/>
    </location>
</feature>
<accession>A0ABM4BF24</accession>
<evidence type="ECO:0000259" key="11">
    <source>
        <dbReference type="PROSITE" id="PS50262"/>
    </source>
</evidence>
<dbReference type="SMART" id="SM01381">
    <property type="entry name" value="7TM_GPCR_Srsx"/>
    <property type="match status" value="1"/>
</dbReference>
<feature type="transmembrane region" description="Helical" evidence="10">
    <location>
        <begin position="83"/>
        <end position="109"/>
    </location>
</feature>
<dbReference type="PRINTS" id="PR00237">
    <property type="entry name" value="GPCRRHODOPSN"/>
</dbReference>
<evidence type="ECO:0000313" key="12">
    <source>
        <dbReference type="Proteomes" id="UP001652625"/>
    </source>
</evidence>
<dbReference type="Gene3D" id="1.20.1070.10">
    <property type="entry name" value="Rhodopsin 7-helix transmembrane proteins"/>
    <property type="match status" value="1"/>
</dbReference>
<dbReference type="PROSITE" id="PS50262">
    <property type="entry name" value="G_PROTEIN_RECEP_F1_2"/>
    <property type="match status" value="1"/>
</dbReference>
<feature type="transmembrane region" description="Helical" evidence="10">
    <location>
        <begin position="377"/>
        <end position="396"/>
    </location>
</feature>
<dbReference type="PANTHER" id="PTHR24248">
    <property type="entry name" value="ADRENERGIC RECEPTOR-RELATED G-PROTEIN COUPLED RECEPTOR"/>
    <property type="match status" value="1"/>
</dbReference>
<evidence type="ECO:0000256" key="6">
    <source>
        <dbReference type="ARBA" id="ARBA00023136"/>
    </source>
</evidence>
<protein>
    <submittedName>
        <fullName evidence="13">Dopamine D2-like receptor</fullName>
    </submittedName>
</protein>
<keyword evidence="6 10" id="KW-0472">Membrane</keyword>
<evidence type="ECO:0000256" key="9">
    <source>
        <dbReference type="RuleBase" id="RU000688"/>
    </source>
</evidence>
<dbReference type="Pfam" id="PF00001">
    <property type="entry name" value="7tm_1"/>
    <property type="match status" value="1"/>
</dbReference>
<keyword evidence="5 9" id="KW-0297">G-protein coupled receptor</keyword>
<evidence type="ECO:0000256" key="3">
    <source>
        <dbReference type="ARBA" id="ARBA00022692"/>
    </source>
</evidence>
<evidence type="ECO:0000256" key="2">
    <source>
        <dbReference type="ARBA" id="ARBA00022475"/>
    </source>
</evidence>